<evidence type="ECO:0000313" key="3">
    <source>
        <dbReference type="Proteomes" id="UP000013638"/>
    </source>
</evidence>
<dbReference type="Proteomes" id="UP000013638">
    <property type="component" value="Unassembled WGS sequence"/>
</dbReference>
<dbReference type="HOGENOM" id="CLU_147183_0_0_9"/>
<dbReference type="EMBL" id="ASDZ01000003">
    <property type="protein sequence ID" value="EOK16342.1"/>
    <property type="molecule type" value="Genomic_DNA"/>
</dbReference>
<evidence type="ECO:0000256" key="1">
    <source>
        <dbReference type="SAM" id="MobiDB-lite"/>
    </source>
</evidence>
<dbReference type="AlphaFoldDB" id="R3IER3"/>
<name>R3IER3_ENTFL</name>
<evidence type="ECO:0000313" key="2">
    <source>
        <dbReference type="EMBL" id="EOK16342.1"/>
    </source>
</evidence>
<dbReference type="PATRIC" id="fig|1169311.3.peg.244"/>
<comment type="caution">
    <text evidence="2">The sequence shown here is derived from an EMBL/GenBank/DDBJ whole genome shotgun (WGS) entry which is preliminary data.</text>
</comment>
<protein>
    <recommendedName>
        <fullName evidence="4">Replication terminator protein</fullName>
    </recommendedName>
</protein>
<reference evidence="2 3" key="1">
    <citation type="submission" date="2013-02" db="EMBL/GenBank/DDBJ databases">
        <title>The Genome Sequence of Enterococcus faecalis ATCC_6055.</title>
        <authorList>
            <consortium name="The Broad Institute Genome Sequencing Platform"/>
            <consortium name="The Broad Institute Genome Sequencing Center for Infectious Disease"/>
            <person name="Earl A.M."/>
            <person name="Gilmore M.S."/>
            <person name="Lebreton F."/>
            <person name="Walker B."/>
            <person name="Young S.K."/>
            <person name="Zeng Q."/>
            <person name="Gargeya S."/>
            <person name="Fitzgerald M."/>
            <person name="Haas B."/>
            <person name="Abouelleil A."/>
            <person name="Alvarado L."/>
            <person name="Arachchi H.M."/>
            <person name="Berlin A.M."/>
            <person name="Chapman S.B."/>
            <person name="Dewar J."/>
            <person name="Goldberg J."/>
            <person name="Griggs A."/>
            <person name="Gujja S."/>
            <person name="Hansen M."/>
            <person name="Howarth C."/>
            <person name="Imamovic A."/>
            <person name="Larimer J."/>
            <person name="McCowan C."/>
            <person name="Murphy C."/>
            <person name="Neiman D."/>
            <person name="Pearson M."/>
            <person name="Priest M."/>
            <person name="Roberts A."/>
            <person name="Saif S."/>
            <person name="Shea T."/>
            <person name="Sisk P."/>
            <person name="Sykes S."/>
            <person name="Wortman J."/>
            <person name="Nusbaum C."/>
            <person name="Birren B."/>
        </authorList>
    </citation>
    <scope>NUCLEOTIDE SEQUENCE [LARGE SCALE GENOMIC DNA]</scope>
    <source>
        <strain evidence="2 3">ATCC 6055</strain>
    </source>
</reference>
<sequence length="133" mass="15250">MKNKQVLLSEINEGALQEQFNHVMHTVVENILDPNTDATKKRQITITLDIKPNEYREDFVMNAVVKSKLVPRDEVTSRVLIGRDEKGKLVANELKSGQRGQTYFDPEDSELKDDQGTPITELEHSNIKKFKQN</sequence>
<gene>
    <name evidence="2" type="ORF">WOU_00244</name>
</gene>
<feature type="region of interest" description="Disordered" evidence="1">
    <location>
        <begin position="91"/>
        <end position="133"/>
    </location>
</feature>
<accession>R3IER3</accession>
<organism evidence="2 3">
    <name type="scientific">Enterococcus faecalis ATCC 6055</name>
    <dbReference type="NCBI Taxonomy" id="1169311"/>
    <lineage>
        <taxon>Bacteria</taxon>
        <taxon>Bacillati</taxon>
        <taxon>Bacillota</taxon>
        <taxon>Bacilli</taxon>
        <taxon>Lactobacillales</taxon>
        <taxon>Enterococcaceae</taxon>
        <taxon>Enterococcus</taxon>
    </lineage>
</organism>
<evidence type="ECO:0008006" key="4">
    <source>
        <dbReference type="Google" id="ProtNLM"/>
    </source>
</evidence>
<proteinExistence type="predicted"/>
<dbReference type="RefSeq" id="WP_010828479.1">
    <property type="nucleotide sequence ID" value="NZ_KB944840.1"/>
</dbReference>